<dbReference type="PANTHER" id="PTHR42747">
    <property type="entry name" value="NITRONATE MONOOXYGENASE-RELATED"/>
    <property type="match status" value="1"/>
</dbReference>
<dbReference type="CDD" id="cd04730">
    <property type="entry name" value="NPD_like"/>
    <property type="match status" value="1"/>
</dbReference>
<dbReference type="FunFam" id="3.20.20.70:FF:000210">
    <property type="entry name" value="2-nitropropane dioxygenase"/>
    <property type="match status" value="1"/>
</dbReference>
<evidence type="ECO:0000256" key="2">
    <source>
        <dbReference type="ARBA" id="ARBA00009881"/>
    </source>
</evidence>
<keyword evidence="7 8" id="KW-0503">Monooxygenase</keyword>
<comment type="similarity">
    <text evidence="2">Belongs to the nitronate monooxygenase family. NMO class I subfamily.</text>
</comment>
<sequence>MAGRLPAMIADQTELPVIAAPMFLVSSPELVIEGCKAGVIGSFPLLNARTSEQLEEWMKRISEDLAAARDRHPDQRIAPWAVNLIVHRTNQRYDADVELIKKYRPPIVITSLGKPNRVVEIVHQYGGLVFSDVSNLSHAKKAAATGVDGLILVCNGAGGHAGTLNPFAFMGAVKEFWNGITILAGCISDGEDILAARAMGADLAYMGTRFIATSESMASEDYQDMLTTSSMDDLIYTDAFSGVHANYLLPSIQRAGLDPDQLQKKETIDFSKMEASGAKAWKDIWSAGQGVNRVKRKMPVSDLVRELRDEYEQALASLVPKNTAMKSR</sequence>
<evidence type="ECO:0000313" key="9">
    <source>
        <dbReference type="Proteomes" id="UP000199387"/>
    </source>
</evidence>
<reference evidence="8 9" key="1">
    <citation type="submission" date="2016-10" db="EMBL/GenBank/DDBJ databases">
        <authorList>
            <person name="de Groot N.N."/>
        </authorList>
    </citation>
    <scope>NUCLEOTIDE SEQUENCE [LARGE SCALE GENOMIC DNA]</scope>
    <source>
        <strain evidence="8 9">DSM 45514</strain>
    </source>
</reference>
<organism evidence="8 9">
    <name type="scientific">Melghirimyces thermohalophilus</name>
    <dbReference type="NCBI Taxonomy" id="1236220"/>
    <lineage>
        <taxon>Bacteria</taxon>
        <taxon>Bacillati</taxon>
        <taxon>Bacillota</taxon>
        <taxon>Bacilli</taxon>
        <taxon>Bacillales</taxon>
        <taxon>Thermoactinomycetaceae</taxon>
        <taxon>Melghirimyces</taxon>
    </lineage>
</organism>
<evidence type="ECO:0000313" key="8">
    <source>
        <dbReference type="EMBL" id="SDB97701.1"/>
    </source>
</evidence>
<proteinExistence type="inferred from homology"/>
<dbReference type="OrthoDB" id="9778912at2"/>
<evidence type="ECO:0000256" key="5">
    <source>
        <dbReference type="ARBA" id="ARBA00022643"/>
    </source>
</evidence>
<dbReference type="Proteomes" id="UP000199387">
    <property type="component" value="Unassembled WGS sequence"/>
</dbReference>
<dbReference type="PANTHER" id="PTHR42747:SF4">
    <property type="entry name" value="BLR1330 PROTEIN"/>
    <property type="match status" value="1"/>
</dbReference>
<protein>
    <recommendedName>
        <fullName evidence="3">Probable nitronate monooxygenase</fullName>
    </recommendedName>
</protein>
<keyword evidence="5" id="KW-0288">FMN</keyword>
<dbReference type="InterPro" id="IPR013785">
    <property type="entry name" value="Aldolase_TIM"/>
</dbReference>
<dbReference type="EMBL" id="FMZA01000001">
    <property type="protein sequence ID" value="SDB97701.1"/>
    <property type="molecule type" value="Genomic_DNA"/>
</dbReference>
<evidence type="ECO:0000256" key="4">
    <source>
        <dbReference type="ARBA" id="ARBA00022630"/>
    </source>
</evidence>
<evidence type="ECO:0000256" key="1">
    <source>
        <dbReference type="ARBA" id="ARBA00003535"/>
    </source>
</evidence>
<keyword evidence="6" id="KW-0560">Oxidoreductase</keyword>
<dbReference type="InterPro" id="IPR004136">
    <property type="entry name" value="NMO"/>
</dbReference>
<dbReference type="SUPFAM" id="SSF51412">
    <property type="entry name" value="Inosine monophosphate dehydrogenase (IMPDH)"/>
    <property type="match status" value="1"/>
</dbReference>
<accession>A0A1G6HTY2</accession>
<dbReference type="Gene3D" id="3.20.20.70">
    <property type="entry name" value="Aldolase class I"/>
    <property type="match status" value="1"/>
</dbReference>
<evidence type="ECO:0000256" key="3">
    <source>
        <dbReference type="ARBA" id="ARBA00013457"/>
    </source>
</evidence>
<dbReference type="AlphaFoldDB" id="A0A1G6HTY2"/>
<evidence type="ECO:0000256" key="7">
    <source>
        <dbReference type="ARBA" id="ARBA00023033"/>
    </source>
</evidence>
<gene>
    <name evidence="8" type="ORF">SAMN04488112_101245</name>
</gene>
<name>A0A1G6HTY2_9BACL</name>
<keyword evidence="4" id="KW-0285">Flavoprotein</keyword>
<dbReference type="RefSeq" id="WP_091565704.1">
    <property type="nucleotide sequence ID" value="NZ_FMZA01000001.1"/>
</dbReference>
<dbReference type="GO" id="GO:0018580">
    <property type="term" value="F:nitronate monooxygenase activity"/>
    <property type="evidence" value="ECO:0007669"/>
    <property type="project" value="InterPro"/>
</dbReference>
<evidence type="ECO:0000256" key="6">
    <source>
        <dbReference type="ARBA" id="ARBA00023002"/>
    </source>
</evidence>
<comment type="function">
    <text evidence="1">Nitronate monooxygenase that uses molecular oxygen to catalyze the oxidative denitrification of alkyl nitronates. Acts on propionate 3-nitronate (P3N), the presumed physiological substrate. Probably functions in the detoxification of P3N, a metabolic poison produced by plants and fungi as a defense mechanism.</text>
</comment>
<dbReference type="STRING" id="1236220.SAMN04488112_101245"/>
<dbReference type="Pfam" id="PF03060">
    <property type="entry name" value="NMO"/>
    <property type="match status" value="1"/>
</dbReference>
<keyword evidence="9" id="KW-1185">Reference proteome</keyword>